<dbReference type="PANTHER" id="PTHR22930">
    <property type="match status" value="1"/>
</dbReference>
<keyword evidence="6" id="KW-0378">Hydrolase</keyword>
<evidence type="ECO:0000256" key="5">
    <source>
        <dbReference type="ARBA" id="ARBA00022723"/>
    </source>
</evidence>
<dbReference type="GeneID" id="140036437"/>
<evidence type="ECO:0000259" key="8">
    <source>
        <dbReference type="Pfam" id="PF13359"/>
    </source>
</evidence>
<evidence type="ECO:0000256" key="2">
    <source>
        <dbReference type="ARBA" id="ARBA00004123"/>
    </source>
</evidence>
<keyword evidence="9" id="KW-1185">Reference proteome</keyword>
<proteinExistence type="inferred from homology"/>
<comment type="subcellular location">
    <subcellularLocation>
        <location evidence="2">Nucleus</location>
    </subcellularLocation>
</comment>
<keyword evidence="4" id="KW-0540">Nuclease</keyword>
<evidence type="ECO:0000256" key="7">
    <source>
        <dbReference type="ARBA" id="ARBA00023242"/>
    </source>
</evidence>
<evidence type="ECO:0000256" key="3">
    <source>
        <dbReference type="ARBA" id="ARBA00006958"/>
    </source>
</evidence>
<organism evidence="9 10">
    <name type="scientific">Coffea arabica</name>
    <name type="common">Arabian coffee</name>
    <dbReference type="NCBI Taxonomy" id="13443"/>
    <lineage>
        <taxon>Eukaryota</taxon>
        <taxon>Viridiplantae</taxon>
        <taxon>Streptophyta</taxon>
        <taxon>Embryophyta</taxon>
        <taxon>Tracheophyta</taxon>
        <taxon>Spermatophyta</taxon>
        <taxon>Magnoliopsida</taxon>
        <taxon>eudicotyledons</taxon>
        <taxon>Gunneridae</taxon>
        <taxon>Pentapetalae</taxon>
        <taxon>asterids</taxon>
        <taxon>lamiids</taxon>
        <taxon>Gentianales</taxon>
        <taxon>Rubiaceae</taxon>
        <taxon>Ixoroideae</taxon>
        <taxon>Gardenieae complex</taxon>
        <taxon>Bertiereae - Coffeeae clade</taxon>
        <taxon>Coffeeae</taxon>
        <taxon>Coffea</taxon>
    </lineage>
</organism>
<comment type="cofactor">
    <cofactor evidence="1">
        <name>a divalent metal cation</name>
        <dbReference type="ChEBI" id="CHEBI:60240"/>
    </cofactor>
</comment>
<dbReference type="InterPro" id="IPR045249">
    <property type="entry name" value="HARBI1-like"/>
</dbReference>
<sequence length="214" mass="24612">METIDQHVHRVLRALVRLDRDLVRPRNFNDTHPRIINNQLFWPWFKNCVGVLDGTHVSAWVRAEIQERYRNRYSGLSQNVLAVCDHDMRFVYVRVGYEGSTHDARILRNTLLDLNLGFPMAPEGKYYAGDTAYTNMPRFMAPFRGARGTQHERANYLIATQNNIVLACCTLHNFIRDNMPNDMYFNEEAALGALADAQDAGNEVQGGQNFDFSQ</sequence>
<dbReference type="InterPro" id="IPR027806">
    <property type="entry name" value="HARBI1_dom"/>
</dbReference>
<evidence type="ECO:0000313" key="9">
    <source>
        <dbReference type="Proteomes" id="UP001652660"/>
    </source>
</evidence>
<evidence type="ECO:0000313" key="10">
    <source>
        <dbReference type="RefSeq" id="XP_071933950.1"/>
    </source>
</evidence>
<gene>
    <name evidence="10" type="primary">LOC140036437</name>
</gene>
<evidence type="ECO:0000256" key="6">
    <source>
        <dbReference type="ARBA" id="ARBA00022801"/>
    </source>
</evidence>
<protein>
    <recommendedName>
        <fullName evidence="8">DDE Tnp4 domain-containing protein</fullName>
    </recommendedName>
</protein>
<evidence type="ECO:0000256" key="4">
    <source>
        <dbReference type="ARBA" id="ARBA00022722"/>
    </source>
</evidence>
<dbReference type="PANTHER" id="PTHR22930:SF280">
    <property type="entry name" value="OS11G0202600 PROTEIN"/>
    <property type="match status" value="1"/>
</dbReference>
<keyword evidence="7" id="KW-0539">Nucleus</keyword>
<dbReference type="Pfam" id="PF13359">
    <property type="entry name" value="DDE_Tnp_4"/>
    <property type="match status" value="1"/>
</dbReference>
<dbReference type="Proteomes" id="UP001652660">
    <property type="component" value="Chromosome 2e"/>
</dbReference>
<name>A0ABM4WQ84_COFAR</name>
<dbReference type="RefSeq" id="XP_071933950.1">
    <property type="nucleotide sequence ID" value="XM_072077849.1"/>
</dbReference>
<reference evidence="10" key="1">
    <citation type="submission" date="2025-08" db="UniProtKB">
        <authorList>
            <consortium name="RefSeq"/>
        </authorList>
    </citation>
    <scope>IDENTIFICATION</scope>
    <source>
        <tissue evidence="10">Leaves</tissue>
    </source>
</reference>
<feature type="domain" description="DDE Tnp4" evidence="8">
    <location>
        <begin position="53"/>
        <end position="152"/>
    </location>
</feature>
<comment type="similarity">
    <text evidence="3">Belongs to the HARBI1 family.</text>
</comment>
<keyword evidence="5" id="KW-0479">Metal-binding</keyword>
<accession>A0ABM4WQ84</accession>
<evidence type="ECO:0000256" key="1">
    <source>
        <dbReference type="ARBA" id="ARBA00001968"/>
    </source>
</evidence>